<dbReference type="InterPro" id="IPR051435">
    <property type="entry name" value="RING_finger_E3_ubiq-ligases"/>
</dbReference>
<keyword evidence="7" id="KW-1185">Reference proteome</keyword>
<name>A0A9C6TVY9_FRAOC</name>
<feature type="coiled-coil region" evidence="5">
    <location>
        <begin position="114"/>
        <end position="141"/>
    </location>
</feature>
<keyword evidence="3" id="KW-0862">Zinc</keyword>
<dbReference type="InterPro" id="IPR013083">
    <property type="entry name" value="Znf_RING/FYVE/PHD"/>
</dbReference>
<feature type="domain" description="RING-type" evidence="6">
    <location>
        <begin position="12"/>
        <end position="53"/>
    </location>
</feature>
<reference evidence="8 9" key="1">
    <citation type="journal article" date="2018" name="Proc. Natl. Acad. Sci. U.S.A.">
        <title>Phylogenomics and the evolution of hemipteroid insects.</title>
        <authorList>
            <person name="Johnson K.P."/>
            <person name="Dietrich C.H."/>
            <person name="Friedrich F."/>
            <person name="Beutel R.G."/>
            <person name="Wipfler B."/>
            <person name="Peters R.S."/>
            <person name="Allen J.M."/>
            <person name="Petersen M."/>
            <person name="Donath A."/>
            <person name="Walden K.K."/>
            <person name="Kozlov A.M."/>
            <person name="Podsiadlowski L."/>
            <person name="Mayer C."/>
            <person name="Meusemann K."/>
            <person name="Vasilikopoulos A."/>
            <person name="Waterhouse R.M."/>
            <person name="Cameron S.L."/>
            <person name="Weirauch C."/>
            <person name="Swanson D.R."/>
            <person name="Percy D.M."/>
            <person name="Hardy N.B."/>
            <person name="Terry I."/>
            <person name="Liu S."/>
            <person name="Zhou X."/>
            <person name="Misof B."/>
            <person name="Robertson H.M."/>
            <person name="Yoshizawa K."/>
        </authorList>
    </citation>
    <scope>NUCLEOTIDE SEQUENCE</scope>
    <source>
        <tissue evidence="8 9">Whole organism</tissue>
    </source>
</reference>
<dbReference type="AlphaFoldDB" id="A0A9C6TVY9"/>
<protein>
    <submittedName>
        <fullName evidence="8">Uncharacterized protein LOC113210024 isoform X1</fullName>
    </submittedName>
    <submittedName>
        <fullName evidence="9">Uncharacterized protein LOC113210024 isoform X3</fullName>
    </submittedName>
</protein>
<evidence type="ECO:0000313" key="7">
    <source>
        <dbReference type="Proteomes" id="UP000504606"/>
    </source>
</evidence>
<dbReference type="PROSITE" id="PS00518">
    <property type="entry name" value="ZF_RING_1"/>
    <property type="match status" value="1"/>
</dbReference>
<reference evidence="8 9" key="2">
    <citation type="submission" date="2025-04" db="UniProtKB">
        <authorList>
            <consortium name="RefSeq"/>
        </authorList>
    </citation>
    <scope>IDENTIFICATION</scope>
    <source>
        <tissue evidence="8 9">Whole organism</tissue>
    </source>
</reference>
<evidence type="ECO:0000313" key="9">
    <source>
        <dbReference type="RefSeq" id="XP_052123332.1"/>
    </source>
</evidence>
<dbReference type="InterPro" id="IPR032675">
    <property type="entry name" value="LRR_dom_sf"/>
</dbReference>
<dbReference type="SMART" id="SM00184">
    <property type="entry name" value="RING"/>
    <property type="match status" value="1"/>
</dbReference>
<dbReference type="RefSeq" id="XP_052123332.1">
    <property type="nucleotide sequence ID" value="XM_052267372.1"/>
</dbReference>
<dbReference type="Gene3D" id="3.30.40.10">
    <property type="entry name" value="Zinc/RING finger domain, C3HC4 (zinc finger)"/>
    <property type="match status" value="1"/>
</dbReference>
<proteinExistence type="predicted"/>
<gene>
    <name evidence="8 9" type="primary">LOC113210024</name>
</gene>
<dbReference type="KEGG" id="foc:113210024"/>
<dbReference type="InterPro" id="IPR001841">
    <property type="entry name" value="Znf_RING"/>
</dbReference>
<dbReference type="OrthoDB" id="6105938at2759"/>
<dbReference type="PROSITE" id="PS50089">
    <property type="entry name" value="ZF_RING_2"/>
    <property type="match status" value="1"/>
</dbReference>
<sequence>MPKHFIITAPECDICLVEFDVDIHRPKCLPCGHTICRDCLQNTALGRRCPTCRKFLTGLGNLPDNIFMIRMIEEAVGGPPRKVPRREDVQQLERGVDAGRKVVQQLRQLVPMAVEALNRQLDSSVAQLHQMEEALANLQRGTAGEEGTTTPELAVKHMELAVLLEGSARLLNTKKCDVVAEEGVASWRASVKEGPIDHVIPLLLLQLHAGGQLQKVDVVGPPRLSTLSIEDEDDLDDNGQLKVDDILRHGRRWKNIRILQNLNGHDSENLLRLMAPYLEELGISGQAGLEVLEEVGKMSSLKKLIIKCENDLADHPDLPFQLEKLTLSQPSEKQLRSVLRMPRLRSLAVDFYFGPVVSFPLSQHGGLLWLGVSFDVDHKDTMLSLIRAYATSLQELQIYTPVSQDNDLECYFPDLGRDLATCGLRVLRRLVLERSSLHVPCLVDACLLQRQTIRGFLPSSVDVFCEACDKSVF</sequence>
<evidence type="ECO:0000256" key="2">
    <source>
        <dbReference type="ARBA" id="ARBA00022771"/>
    </source>
</evidence>
<evidence type="ECO:0000256" key="1">
    <source>
        <dbReference type="ARBA" id="ARBA00022723"/>
    </source>
</evidence>
<dbReference type="GO" id="GO:0016567">
    <property type="term" value="P:protein ubiquitination"/>
    <property type="evidence" value="ECO:0007669"/>
    <property type="project" value="TreeGrafter"/>
</dbReference>
<dbReference type="Pfam" id="PF13639">
    <property type="entry name" value="zf-RING_2"/>
    <property type="match status" value="1"/>
</dbReference>
<evidence type="ECO:0000259" key="6">
    <source>
        <dbReference type="PROSITE" id="PS50089"/>
    </source>
</evidence>
<dbReference type="GeneID" id="113210024"/>
<evidence type="ECO:0000313" key="8">
    <source>
        <dbReference type="RefSeq" id="XP_052123330.1"/>
    </source>
</evidence>
<keyword evidence="1" id="KW-0479">Metal-binding</keyword>
<dbReference type="RefSeq" id="XP_052123330.1">
    <property type="nucleotide sequence ID" value="XM_052267370.1"/>
</dbReference>
<dbReference type="GO" id="GO:0061630">
    <property type="term" value="F:ubiquitin protein ligase activity"/>
    <property type="evidence" value="ECO:0007669"/>
    <property type="project" value="TreeGrafter"/>
</dbReference>
<keyword evidence="5" id="KW-0175">Coiled coil</keyword>
<evidence type="ECO:0000256" key="4">
    <source>
        <dbReference type="PROSITE-ProRule" id="PRU00175"/>
    </source>
</evidence>
<dbReference type="SUPFAM" id="SSF57850">
    <property type="entry name" value="RING/U-box"/>
    <property type="match status" value="1"/>
</dbReference>
<accession>A0A9C6TVY9</accession>
<dbReference type="PANTHER" id="PTHR22791">
    <property type="entry name" value="RING-TYPE DOMAIN-CONTAINING PROTEIN"/>
    <property type="match status" value="1"/>
</dbReference>
<dbReference type="Proteomes" id="UP000504606">
    <property type="component" value="Unplaced"/>
</dbReference>
<evidence type="ECO:0000256" key="5">
    <source>
        <dbReference type="SAM" id="Coils"/>
    </source>
</evidence>
<dbReference type="PANTHER" id="PTHR22791:SF6">
    <property type="entry name" value="RING-TYPE DOMAIN-CONTAINING PROTEIN"/>
    <property type="match status" value="1"/>
</dbReference>
<dbReference type="Gene3D" id="3.80.10.10">
    <property type="entry name" value="Ribonuclease Inhibitor"/>
    <property type="match status" value="1"/>
</dbReference>
<dbReference type="InterPro" id="IPR017907">
    <property type="entry name" value="Znf_RING_CS"/>
</dbReference>
<evidence type="ECO:0000256" key="3">
    <source>
        <dbReference type="ARBA" id="ARBA00022833"/>
    </source>
</evidence>
<keyword evidence="2 4" id="KW-0863">Zinc-finger</keyword>
<dbReference type="GO" id="GO:0008270">
    <property type="term" value="F:zinc ion binding"/>
    <property type="evidence" value="ECO:0007669"/>
    <property type="project" value="UniProtKB-KW"/>
</dbReference>
<organism evidence="7 8">
    <name type="scientific">Frankliniella occidentalis</name>
    <name type="common">Western flower thrips</name>
    <name type="synonym">Euthrips occidentalis</name>
    <dbReference type="NCBI Taxonomy" id="133901"/>
    <lineage>
        <taxon>Eukaryota</taxon>
        <taxon>Metazoa</taxon>
        <taxon>Ecdysozoa</taxon>
        <taxon>Arthropoda</taxon>
        <taxon>Hexapoda</taxon>
        <taxon>Insecta</taxon>
        <taxon>Pterygota</taxon>
        <taxon>Neoptera</taxon>
        <taxon>Paraneoptera</taxon>
        <taxon>Thysanoptera</taxon>
        <taxon>Terebrantia</taxon>
        <taxon>Thripoidea</taxon>
        <taxon>Thripidae</taxon>
        <taxon>Frankliniella</taxon>
    </lineage>
</organism>